<proteinExistence type="predicted"/>
<protein>
    <submittedName>
        <fullName evidence="1">Uncharacterized protein</fullName>
    </submittedName>
</protein>
<accession>A0A8S9YPA6</accession>
<evidence type="ECO:0000313" key="2">
    <source>
        <dbReference type="Proteomes" id="UP000822476"/>
    </source>
</evidence>
<sequence>MERQTVCLICGPENAYMIYQQFIAEFMDFCCHYGLDCFLLARRGTDSFYPPVIRERGLANALSVVGYQCLPISYLLELLYHTNILTGSVYKNPVALKMENSRTGGENSPSWEMGHFAVGEVAYFNHFLKPRQYNKLVGFLGISELRNFKGHIWFGADLVDSLIDQLVSAAVSNNSRPGPVYSRWKSYRFVLLQDAENMELQDDG</sequence>
<dbReference type="Proteomes" id="UP000822476">
    <property type="component" value="Unassembled WGS sequence"/>
</dbReference>
<gene>
    <name evidence="1" type="ORF">EG68_06221</name>
</gene>
<dbReference type="OrthoDB" id="10034530at2759"/>
<dbReference type="EMBL" id="JTDE01002880">
    <property type="protein sequence ID" value="KAF7256745.1"/>
    <property type="molecule type" value="Genomic_DNA"/>
</dbReference>
<keyword evidence="2" id="KW-1185">Reference proteome</keyword>
<comment type="caution">
    <text evidence="1">The sequence shown here is derived from an EMBL/GenBank/DDBJ whole genome shotgun (WGS) entry which is preliminary data.</text>
</comment>
<evidence type="ECO:0000313" key="1">
    <source>
        <dbReference type="EMBL" id="KAF7256745.1"/>
    </source>
</evidence>
<dbReference type="AlphaFoldDB" id="A0A8S9YPA6"/>
<reference evidence="1" key="1">
    <citation type="submission" date="2019-07" db="EMBL/GenBank/DDBJ databases">
        <title>Annotation for the trematode Paragonimus miyazaki's.</title>
        <authorList>
            <person name="Choi Y.-J."/>
        </authorList>
    </citation>
    <scope>NUCLEOTIDE SEQUENCE</scope>
    <source>
        <strain evidence="1">Japan</strain>
    </source>
</reference>
<name>A0A8S9YPA6_9TREM</name>
<organism evidence="1 2">
    <name type="scientific">Paragonimus skrjabini miyazakii</name>
    <dbReference type="NCBI Taxonomy" id="59628"/>
    <lineage>
        <taxon>Eukaryota</taxon>
        <taxon>Metazoa</taxon>
        <taxon>Spiralia</taxon>
        <taxon>Lophotrochozoa</taxon>
        <taxon>Platyhelminthes</taxon>
        <taxon>Trematoda</taxon>
        <taxon>Digenea</taxon>
        <taxon>Plagiorchiida</taxon>
        <taxon>Troglotremata</taxon>
        <taxon>Troglotrematidae</taxon>
        <taxon>Paragonimus</taxon>
    </lineage>
</organism>